<evidence type="ECO:0000256" key="1">
    <source>
        <dbReference type="ARBA" id="ARBA00022729"/>
    </source>
</evidence>
<dbReference type="PANTHER" id="PTHR46580">
    <property type="entry name" value="SENSOR KINASE-RELATED"/>
    <property type="match status" value="1"/>
</dbReference>
<evidence type="ECO:0000256" key="2">
    <source>
        <dbReference type="PROSITE-ProRule" id="PRU00339"/>
    </source>
</evidence>
<keyword evidence="1" id="KW-0732">Signal</keyword>
<dbReference type="InterPro" id="IPR019734">
    <property type="entry name" value="TPR_rpt"/>
</dbReference>
<evidence type="ECO:0000313" key="6">
    <source>
        <dbReference type="Proteomes" id="UP001239462"/>
    </source>
</evidence>
<feature type="repeat" description="TPR" evidence="2">
    <location>
        <begin position="83"/>
        <end position="116"/>
    </location>
</feature>
<dbReference type="Proteomes" id="UP001239462">
    <property type="component" value="Unassembled WGS sequence"/>
</dbReference>
<feature type="domain" description="ASPIC/UnbV" evidence="4">
    <location>
        <begin position="676"/>
        <end position="711"/>
    </location>
</feature>
<keyword evidence="6" id="KW-1185">Reference proteome</keyword>
<proteinExistence type="predicted"/>
<dbReference type="InterPro" id="IPR028994">
    <property type="entry name" value="Integrin_alpha_N"/>
</dbReference>
<keyword evidence="2" id="KW-0802">TPR repeat</keyword>
<organism evidence="5 6">
    <name type="scientific">Roseiconus lacunae</name>
    <dbReference type="NCBI Taxonomy" id="2605694"/>
    <lineage>
        <taxon>Bacteria</taxon>
        <taxon>Pseudomonadati</taxon>
        <taxon>Planctomycetota</taxon>
        <taxon>Planctomycetia</taxon>
        <taxon>Pirellulales</taxon>
        <taxon>Pirellulaceae</taxon>
        <taxon>Roseiconus</taxon>
    </lineage>
</organism>
<dbReference type="InterPro" id="IPR011990">
    <property type="entry name" value="TPR-like_helical_dom_sf"/>
</dbReference>
<dbReference type="Pfam" id="PF13517">
    <property type="entry name" value="FG-GAP_3"/>
    <property type="match status" value="2"/>
</dbReference>
<protein>
    <submittedName>
        <fullName evidence="5">FG-GAP-like repeat-containing protein</fullName>
    </submittedName>
</protein>
<evidence type="ECO:0000259" key="4">
    <source>
        <dbReference type="Pfam" id="PF07593"/>
    </source>
</evidence>
<dbReference type="InterPro" id="IPR011519">
    <property type="entry name" value="UnbV_ASPIC"/>
</dbReference>
<comment type="caution">
    <text evidence="5">The sequence shown here is derived from an EMBL/GenBank/DDBJ whole genome shotgun (WGS) entry which is preliminary data.</text>
</comment>
<keyword evidence="3" id="KW-0472">Membrane</keyword>
<accession>A0ABT7PQS9</accession>
<dbReference type="EMBL" id="JASZZN010000026">
    <property type="protein sequence ID" value="MDM4018815.1"/>
    <property type="molecule type" value="Genomic_DNA"/>
</dbReference>
<dbReference type="Pfam" id="PF13432">
    <property type="entry name" value="TPR_16"/>
    <property type="match status" value="1"/>
</dbReference>
<dbReference type="PROSITE" id="PS50005">
    <property type="entry name" value="TPR"/>
    <property type="match status" value="1"/>
</dbReference>
<keyword evidence="3" id="KW-0812">Transmembrane</keyword>
<dbReference type="SUPFAM" id="SSF69318">
    <property type="entry name" value="Integrin alpha N-terminal domain"/>
    <property type="match status" value="1"/>
</dbReference>
<dbReference type="Gene3D" id="1.25.40.10">
    <property type="entry name" value="Tetratricopeptide repeat domain"/>
    <property type="match status" value="1"/>
</dbReference>
<dbReference type="InterPro" id="IPR013517">
    <property type="entry name" value="FG-GAP"/>
</dbReference>
<gene>
    <name evidence="5" type="ORF">QTN89_25400</name>
</gene>
<keyword evidence="3" id="KW-1133">Transmembrane helix</keyword>
<evidence type="ECO:0000313" key="5">
    <source>
        <dbReference type="EMBL" id="MDM4018815.1"/>
    </source>
</evidence>
<evidence type="ECO:0000256" key="3">
    <source>
        <dbReference type="SAM" id="Phobius"/>
    </source>
</evidence>
<name>A0ABT7PQS9_9BACT</name>
<dbReference type="RefSeq" id="WP_289166775.1">
    <property type="nucleotide sequence ID" value="NZ_JASZZN010000026.1"/>
</dbReference>
<feature type="transmembrane region" description="Helical" evidence="3">
    <location>
        <begin position="12"/>
        <end position="33"/>
    </location>
</feature>
<dbReference type="SUPFAM" id="SSF48452">
    <property type="entry name" value="TPR-like"/>
    <property type="match status" value="1"/>
</dbReference>
<dbReference type="SMART" id="SM00028">
    <property type="entry name" value="TPR"/>
    <property type="match status" value="2"/>
</dbReference>
<sequence length="1165" mass="130040">MITKTPSRKDAVFIVVVIAAVASILGITVYWFAPRSAENTGGIPADEATVVGFSVALAALDVEENERAVKILSQLVTDQPDEPALWANLAVAQLRLNDTVAAADSLNNALRISPESKELLRLKAEVLEASGDIALAIAALRELHQRWPDNIRVSFHLSTLLGQVNDQDADNERLQLLSEILKTHPNNLRVRCEYARLAATNGDVESLNQAIKTFQQMSDSWPPEMAEQLQQAINAIEEDDLRQTAVRLTFLENLSKPSRDYQRSLDELGILSIAAVGTPLRSFLALQWPDAQSAPSDLSMGFEFSEPLGKAARPDFVLAVEQPGERCSTLLSLTRDTLHIGESAALPFPGIVDESSNNSVCWADLNNDFRHDLILAGSQGCRVFLDTGTGDYESKELAPDSKNHPWKSAWVSDVDADGDLDVLLSDHESQLRCLQNDGNATFSVVKRIIDLSGVVELYEVDFDQDGDLDLVTLDRNGSLAIVMNLREGKFEIQKTITDETFAAISIGDHNTDGIFEIIAATRLGSVVAYQFIGSSWKARSLIENMHGEDKLEVDSIFFLANADLDNNGAVDVVCSVSGKTHIWLQSHSDSYQRLDQVLEMQVSSVADHNCDGLLDLIGRNSQSAVVAINQSRAGYGWHTIEPRANMAAGDKRFNTFGIGGNIEIRAGHLVQSRMIRSPRVHFGLGGHSQIDVARLIWPNGTSQAEFNLKQGSITTAEQRLKGSCPWVFTYDGKDFRFIKDFLWRSPLGLKINGQETAGITQTEDRIKIPREYLKSTDGHYDIRITAELWETHFFDHVALLKVEHPQETEIFVDECFAPKRPPHQEIFVGSASQPLVSPINQDGLPMGTVLSKIDGRYASDFDLGPCQGVAQDHWIEFQFPASISSEKQILLVGHGWIYPTDSSLNVAIAQQNSVKPMGLVLERKNEKGQWEMVCDEIGFPAGKNKDVVIEMDGQQLTSSVRYRLRTNMEIYWDSLRWSFRLPDEKITISRLELEDAKLLYRGFSKLEPMDRRRPDTPIYQVDQREQRWLDLQGYHTRHGDVRPLLDQIDDRYVIMNAGDELRFQFADPTGHASHDDAQTVHDFILIGDGWVKDGDFNTAFSKTVRPLPSHHAPGNPAELSPLDQDPVFQRHASDWQTFHTRYVSPASFHNKLRRLGDLDANIPQE</sequence>
<dbReference type="Pfam" id="PF07593">
    <property type="entry name" value="UnbV_ASPIC"/>
    <property type="match status" value="1"/>
</dbReference>
<reference evidence="5 6" key="1">
    <citation type="submission" date="2023-06" db="EMBL/GenBank/DDBJ databases">
        <title>Roseiconus lacunae JC819 isolated from Gulf of Mannar region, Tamil Nadu.</title>
        <authorList>
            <person name="Pk S."/>
            <person name="Ch S."/>
            <person name="Ch V.R."/>
        </authorList>
    </citation>
    <scope>NUCLEOTIDE SEQUENCE [LARGE SCALE GENOMIC DNA]</scope>
    <source>
        <strain evidence="5 6">JC819</strain>
    </source>
</reference>